<reference evidence="5 6" key="1">
    <citation type="journal article" date="2017" name="ISME J.">
        <title>Potential for microbial H2 and metal transformations associated with novel bacteria and archaea in deep terrestrial subsurface sediments.</title>
        <authorList>
            <person name="Hernsdorf A.W."/>
            <person name="Amano Y."/>
            <person name="Miyakawa K."/>
            <person name="Ise K."/>
            <person name="Suzuki Y."/>
            <person name="Anantharaman K."/>
            <person name="Probst A."/>
            <person name="Burstein D."/>
            <person name="Thomas B.C."/>
            <person name="Banfield J.F."/>
        </authorList>
    </citation>
    <scope>NUCLEOTIDE SEQUENCE [LARGE SCALE GENOMIC DNA]</scope>
    <source>
        <strain evidence="5">HGW-Wallbacteria-1</strain>
    </source>
</reference>
<comment type="caution">
    <text evidence="5">The sequence shown here is derived from an EMBL/GenBank/DDBJ whole genome shotgun (WGS) entry which is preliminary data.</text>
</comment>
<accession>A0A2N1PQ88</accession>
<dbReference type="PANTHER" id="PTHR30258:SF1">
    <property type="entry name" value="PROTEIN TRANSPORT PROTEIN HOFB HOMOLOG"/>
    <property type="match status" value="1"/>
</dbReference>
<dbReference type="InterPro" id="IPR007831">
    <property type="entry name" value="T2SS_GspE_N"/>
</dbReference>
<proteinExistence type="inferred from homology"/>
<evidence type="ECO:0000256" key="3">
    <source>
        <dbReference type="ARBA" id="ARBA00022840"/>
    </source>
</evidence>
<dbReference type="Pfam" id="PF00437">
    <property type="entry name" value="T2SSE"/>
    <property type="match status" value="1"/>
</dbReference>
<dbReference type="CDD" id="cd01129">
    <property type="entry name" value="PulE-GspE-like"/>
    <property type="match status" value="1"/>
</dbReference>
<dbReference type="GO" id="GO:0016887">
    <property type="term" value="F:ATP hydrolysis activity"/>
    <property type="evidence" value="ECO:0007669"/>
    <property type="project" value="TreeGrafter"/>
</dbReference>
<evidence type="ECO:0000259" key="4">
    <source>
        <dbReference type="PROSITE" id="PS00662"/>
    </source>
</evidence>
<dbReference type="SUPFAM" id="SSF160246">
    <property type="entry name" value="EspE N-terminal domain-like"/>
    <property type="match status" value="1"/>
</dbReference>
<comment type="similarity">
    <text evidence="1">Belongs to the GSP E family.</text>
</comment>
<keyword evidence="2" id="KW-0547">Nucleotide-binding</keyword>
<name>A0A2N1PQ88_9BACT</name>
<evidence type="ECO:0000256" key="1">
    <source>
        <dbReference type="ARBA" id="ARBA00006611"/>
    </source>
</evidence>
<sequence length="613" mass="67715">MVLMNMAMSSEFIQKKKIGQILIEMGALTEEQLFWGLEVQKESKQLLGEILVEAQYITSDHVAQALSSQFTREYIDLSNFTPDPELMEKIPHTLTKMYYFLPYMLEGKNLTIIAADPTDLAMLDNIALYTGFKVDYVIGAKDRIAKMLEDYFFKGAEAGEEVVAVSAEDEEDEEDEAPPETSIEDLQIDEVLSDVGMEFEAGGSGGDDRVSDLKASAESKPVITLVNKIIATALQEGVSDIHIEGRNDCVQIRYRIDGTLYDRMKAPKGALNAIVSRVKIMSDLNIAERRIPQDGAFSVMWKTGKIDFRVSILPSVLGENIVTRILRKDTVKLDIKTLGFDPDDLGRFMKVIRAPYGIILTSGPTGSGKTTTLYSALSEINTPEVKIITVENPVEYQLPGIHQTQTFVNKNDPERSLTFAAALRSILRQDPDVVMIGELRDAETTGIAVSAALTGHLVFSTVHANTAIDTVGRMKNMGIEADLLAAAMSLIIAQRLIRRVCSECKEEMPRDQVNAIFTALALDSDQYKDVVFYMGRGCEICRGTGFKGRCGIHEVLLVSDEVKTMIIDNVSSIKMKDHAIKEGMRTLAQSALRRCVQGLSALTEFEKVALGGH</sequence>
<dbReference type="InterPro" id="IPR001482">
    <property type="entry name" value="T2SS/T4SS_dom"/>
</dbReference>
<dbReference type="Gene3D" id="3.30.450.90">
    <property type="match status" value="1"/>
</dbReference>
<dbReference type="InterPro" id="IPR037257">
    <property type="entry name" value="T2SS_E_N_sf"/>
</dbReference>
<dbReference type="Gene3D" id="3.40.50.300">
    <property type="entry name" value="P-loop containing nucleotide triphosphate hydrolases"/>
    <property type="match status" value="1"/>
</dbReference>
<dbReference type="EMBL" id="PGXC01000005">
    <property type="protein sequence ID" value="PKK90495.1"/>
    <property type="molecule type" value="Genomic_DNA"/>
</dbReference>
<evidence type="ECO:0000313" key="5">
    <source>
        <dbReference type="EMBL" id="PKK90495.1"/>
    </source>
</evidence>
<gene>
    <name evidence="5" type="ORF">CVV64_09020</name>
</gene>
<dbReference type="GO" id="GO:0005886">
    <property type="term" value="C:plasma membrane"/>
    <property type="evidence" value="ECO:0007669"/>
    <property type="project" value="TreeGrafter"/>
</dbReference>
<dbReference type="AlphaFoldDB" id="A0A2N1PQ88"/>
<dbReference type="GO" id="GO:0005524">
    <property type="term" value="F:ATP binding"/>
    <property type="evidence" value="ECO:0007669"/>
    <property type="project" value="UniProtKB-KW"/>
</dbReference>
<keyword evidence="3" id="KW-0067">ATP-binding</keyword>
<dbReference type="SUPFAM" id="SSF52540">
    <property type="entry name" value="P-loop containing nucleoside triphosphate hydrolases"/>
    <property type="match status" value="1"/>
</dbReference>
<dbReference type="Proteomes" id="UP000233256">
    <property type="component" value="Unassembled WGS sequence"/>
</dbReference>
<dbReference type="Pfam" id="PF05157">
    <property type="entry name" value="MshEN"/>
    <property type="match status" value="1"/>
</dbReference>
<dbReference type="PANTHER" id="PTHR30258">
    <property type="entry name" value="TYPE II SECRETION SYSTEM PROTEIN GSPE-RELATED"/>
    <property type="match status" value="1"/>
</dbReference>
<evidence type="ECO:0000256" key="2">
    <source>
        <dbReference type="ARBA" id="ARBA00022741"/>
    </source>
</evidence>
<dbReference type="Gene3D" id="3.30.300.160">
    <property type="entry name" value="Type II secretion system, protein E, N-terminal domain"/>
    <property type="match status" value="1"/>
</dbReference>
<evidence type="ECO:0000313" key="6">
    <source>
        <dbReference type="Proteomes" id="UP000233256"/>
    </source>
</evidence>
<organism evidence="5 6">
    <name type="scientific">Candidatus Wallbacteria bacterium HGW-Wallbacteria-1</name>
    <dbReference type="NCBI Taxonomy" id="2013854"/>
    <lineage>
        <taxon>Bacteria</taxon>
        <taxon>Candidatus Walliibacteriota</taxon>
    </lineage>
</organism>
<dbReference type="InterPro" id="IPR027417">
    <property type="entry name" value="P-loop_NTPase"/>
</dbReference>
<dbReference type="PROSITE" id="PS00662">
    <property type="entry name" value="T2SP_E"/>
    <property type="match status" value="1"/>
</dbReference>
<protein>
    <submittedName>
        <fullName evidence="5">Type II secretion system protein GspE</fullName>
    </submittedName>
</protein>
<feature type="domain" description="Bacterial type II secretion system protein E" evidence="4">
    <location>
        <begin position="427"/>
        <end position="441"/>
    </location>
</feature>